<dbReference type="InterPro" id="IPR000835">
    <property type="entry name" value="HTH_MarR-typ"/>
</dbReference>
<sequence>MGFNSCLEHKEFRNDYHKMMVTLLATSAWMSDKMKCFLANEDITLQQFNILKILQENEKPLSILQIRQELIDKMSDASRIVDRLILKKLVKKQVCSTDKRLVDISLDKEGEELICRINQKMDQLDANCEHLNKEELNQLMNLLNKMRGDAKVAATETQHA</sequence>
<dbReference type="PRINTS" id="PR00598">
    <property type="entry name" value="HTHMARR"/>
</dbReference>
<dbReference type="AlphaFoldDB" id="A0A5P2G611"/>
<evidence type="ECO:0000259" key="1">
    <source>
        <dbReference type="PROSITE" id="PS50995"/>
    </source>
</evidence>
<proteinExistence type="predicted"/>
<dbReference type="PROSITE" id="PS50995">
    <property type="entry name" value="HTH_MARR_2"/>
    <property type="match status" value="1"/>
</dbReference>
<dbReference type="InterPro" id="IPR036388">
    <property type="entry name" value="WH-like_DNA-bd_sf"/>
</dbReference>
<feature type="domain" description="HTH marR-type" evidence="1">
    <location>
        <begin position="16"/>
        <end position="148"/>
    </location>
</feature>
<dbReference type="KEGG" id="arac:E0W69_019355"/>
<dbReference type="SUPFAM" id="SSF46785">
    <property type="entry name" value="Winged helix' DNA-binding domain"/>
    <property type="match status" value="1"/>
</dbReference>
<dbReference type="InterPro" id="IPR036390">
    <property type="entry name" value="WH_DNA-bd_sf"/>
</dbReference>
<dbReference type="SMART" id="SM00347">
    <property type="entry name" value="HTH_MARR"/>
    <property type="match status" value="1"/>
</dbReference>
<dbReference type="PANTHER" id="PTHR33164">
    <property type="entry name" value="TRANSCRIPTIONAL REGULATOR, MARR FAMILY"/>
    <property type="match status" value="1"/>
</dbReference>
<dbReference type="GO" id="GO:0003700">
    <property type="term" value="F:DNA-binding transcription factor activity"/>
    <property type="evidence" value="ECO:0007669"/>
    <property type="project" value="InterPro"/>
</dbReference>
<dbReference type="Gene3D" id="1.10.10.10">
    <property type="entry name" value="Winged helix-like DNA-binding domain superfamily/Winged helix DNA-binding domain"/>
    <property type="match status" value="1"/>
</dbReference>
<dbReference type="Proteomes" id="UP000292424">
    <property type="component" value="Chromosome"/>
</dbReference>
<organism evidence="2 3">
    <name type="scientific">Rhizosphaericola mali</name>
    <dbReference type="NCBI Taxonomy" id="2545455"/>
    <lineage>
        <taxon>Bacteria</taxon>
        <taxon>Pseudomonadati</taxon>
        <taxon>Bacteroidota</taxon>
        <taxon>Chitinophagia</taxon>
        <taxon>Chitinophagales</taxon>
        <taxon>Chitinophagaceae</taxon>
        <taxon>Rhizosphaericola</taxon>
    </lineage>
</organism>
<keyword evidence="3" id="KW-1185">Reference proteome</keyword>
<accession>A0A5P2G611</accession>
<name>A0A5P2G611_9BACT</name>
<evidence type="ECO:0000313" key="2">
    <source>
        <dbReference type="EMBL" id="QES90717.1"/>
    </source>
</evidence>
<dbReference type="OrthoDB" id="763883at2"/>
<dbReference type="EMBL" id="CP044016">
    <property type="protein sequence ID" value="QES90717.1"/>
    <property type="molecule type" value="Genomic_DNA"/>
</dbReference>
<reference evidence="2 3" key="1">
    <citation type="submission" date="2019-09" db="EMBL/GenBank/DDBJ databases">
        <title>Complete genome sequence of Arachidicoccus sp. B3-10 isolated from apple orchard soil.</title>
        <authorList>
            <person name="Kim H.S."/>
            <person name="Han K.-I."/>
            <person name="Suh M.K."/>
            <person name="Lee K.C."/>
            <person name="Eom M.K."/>
            <person name="Kim J.-S."/>
            <person name="Kang S.W."/>
            <person name="Sin Y."/>
            <person name="Lee J.-S."/>
        </authorList>
    </citation>
    <scope>NUCLEOTIDE SEQUENCE [LARGE SCALE GENOMIC DNA]</scope>
    <source>
        <strain evidence="2 3">B3-10</strain>
    </source>
</reference>
<gene>
    <name evidence="2" type="ORF">E0W69_019355</name>
</gene>
<evidence type="ECO:0000313" key="3">
    <source>
        <dbReference type="Proteomes" id="UP000292424"/>
    </source>
</evidence>
<dbReference type="PANTHER" id="PTHR33164:SF101">
    <property type="entry name" value="TRANSCRIPTIONAL REPRESSOR MPRA"/>
    <property type="match status" value="1"/>
</dbReference>
<dbReference type="GO" id="GO:0006950">
    <property type="term" value="P:response to stress"/>
    <property type="evidence" value="ECO:0007669"/>
    <property type="project" value="TreeGrafter"/>
</dbReference>
<dbReference type="RefSeq" id="WP_131331702.1">
    <property type="nucleotide sequence ID" value="NZ_CP044016.1"/>
</dbReference>
<protein>
    <submittedName>
        <fullName evidence="2">MarR family transcriptional regulator</fullName>
    </submittedName>
</protein>
<dbReference type="InterPro" id="IPR039422">
    <property type="entry name" value="MarR/SlyA-like"/>
</dbReference>